<evidence type="ECO:0000256" key="4">
    <source>
        <dbReference type="PIRSR" id="PIRSR000390-2"/>
    </source>
</evidence>
<dbReference type="InterPro" id="IPR000653">
    <property type="entry name" value="DegT/StrS_aminotransferase"/>
</dbReference>
<gene>
    <name evidence="6" type="ORF">MYP_3940</name>
</gene>
<keyword evidence="6" id="KW-0032">Aminotransferase</keyword>
<sequence length="385" mass="43686">MNQPLYVTKPYLPPLEEFKTYLEKIWERQILTNGGPFHEQLEEELAKYLGVKYVSLFANGTLALMTALQTLRISGDVITTPFSFAATAHSLLWNGSKPVFCDIEPGTYNLDPSKLEASITPDTKAIMPVHVYGTPCKIDKIQEIATDHGLKVIYDACHSFGVRYKGESVLNYGDLSVLSFHATKIFNTFEGGAIISHDPITKRRIDFLKNFGFSDEVTVVTPGMNAKMNEVQAAMGLIQLKTIDQRIERLKNVSLNYKKRLKNIEGITFLDEVADTKHNYSYFPILIDEEKFGVSRDKTYELLKTFNIFTRRYFYPLISEFPVYKSLPSSNPSNLPIATEISRKILCLPNFAVLTQGEIEHVCNSIIEIQKTVKEEVNQDARLVF</sequence>
<dbReference type="SUPFAM" id="SSF53383">
    <property type="entry name" value="PLP-dependent transferases"/>
    <property type="match status" value="1"/>
</dbReference>
<dbReference type="GO" id="GO:0030170">
    <property type="term" value="F:pyridoxal phosphate binding"/>
    <property type="evidence" value="ECO:0007669"/>
    <property type="project" value="TreeGrafter"/>
</dbReference>
<dbReference type="PIRSF" id="PIRSF000390">
    <property type="entry name" value="PLP_StrS"/>
    <property type="match status" value="1"/>
</dbReference>
<keyword evidence="7" id="KW-1185">Reference proteome</keyword>
<dbReference type="OrthoDB" id="9810913at2"/>
<dbReference type="Pfam" id="PF01041">
    <property type="entry name" value="DegT_DnrJ_EryC1"/>
    <property type="match status" value="1"/>
</dbReference>
<evidence type="ECO:0000256" key="3">
    <source>
        <dbReference type="PIRSR" id="PIRSR000390-1"/>
    </source>
</evidence>
<dbReference type="Proteomes" id="UP000030185">
    <property type="component" value="Unassembled WGS sequence"/>
</dbReference>
<dbReference type="Gene3D" id="3.40.640.10">
    <property type="entry name" value="Type I PLP-dependent aspartate aminotransferase-like (Major domain)"/>
    <property type="match status" value="1"/>
</dbReference>
<feature type="modified residue" description="N6-(pyridoxal phosphate)lysine" evidence="4">
    <location>
        <position position="184"/>
    </location>
</feature>
<protein>
    <submittedName>
        <fullName evidence="6">Aminotransferase</fullName>
    </submittedName>
</protein>
<reference evidence="6 7" key="1">
    <citation type="submission" date="2014-09" db="EMBL/GenBank/DDBJ databases">
        <title>Sporocytophaga myxococcoides PG-01 genome sequencing.</title>
        <authorList>
            <person name="Liu L."/>
            <person name="Gao P.J."/>
            <person name="Chen G.J."/>
            <person name="Wang L.S."/>
        </authorList>
    </citation>
    <scope>NUCLEOTIDE SEQUENCE [LARGE SCALE GENOMIC DNA]</scope>
    <source>
        <strain evidence="6 7">PG-01</strain>
    </source>
</reference>
<evidence type="ECO:0000313" key="6">
    <source>
        <dbReference type="EMBL" id="GAL86710.1"/>
    </source>
</evidence>
<name>A0A098LIA0_9BACT</name>
<dbReference type="Gene3D" id="3.90.1150.10">
    <property type="entry name" value="Aspartate Aminotransferase, domain 1"/>
    <property type="match status" value="1"/>
</dbReference>
<dbReference type="InterPro" id="IPR015424">
    <property type="entry name" value="PyrdxlP-dep_Trfase"/>
</dbReference>
<organism evidence="6 7">
    <name type="scientific">Sporocytophaga myxococcoides</name>
    <dbReference type="NCBI Taxonomy" id="153721"/>
    <lineage>
        <taxon>Bacteria</taxon>
        <taxon>Pseudomonadati</taxon>
        <taxon>Bacteroidota</taxon>
        <taxon>Cytophagia</taxon>
        <taxon>Cytophagales</taxon>
        <taxon>Cytophagaceae</taxon>
        <taxon>Sporocytophaga</taxon>
    </lineage>
</organism>
<dbReference type="EMBL" id="BBLT01000009">
    <property type="protein sequence ID" value="GAL86710.1"/>
    <property type="molecule type" value="Genomic_DNA"/>
</dbReference>
<dbReference type="PANTHER" id="PTHR30244:SF9">
    <property type="entry name" value="PROTEIN RV3402C"/>
    <property type="match status" value="1"/>
</dbReference>
<dbReference type="PANTHER" id="PTHR30244">
    <property type="entry name" value="TRANSAMINASE"/>
    <property type="match status" value="1"/>
</dbReference>
<accession>A0A098LIA0</accession>
<comment type="caution">
    <text evidence="6">The sequence shown here is derived from an EMBL/GenBank/DDBJ whole genome shotgun (WGS) entry which is preliminary data.</text>
</comment>
<dbReference type="GO" id="GO:0000271">
    <property type="term" value="P:polysaccharide biosynthetic process"/>
    <property type="evidence" value="ECO:0007669"/>
    <property type="project" value="TreeGrafter"/>
</dbReference>
<dbReference type="STRING" id="153721.MYP_3940"/>
<dbReference type="RefSeq" id="WP_045467097.1">
    <property type="nucleotide sequence ID" value="NZ_BBLT01000009.1"/>
</dbReference>
<dbReference type="eggNOG" id="COG0399">
    <property type="taxonomic scope" value="Bacteria"/>
</dbReference>
<keyword evidence="6" id="KW-0808">Transferase</keyword>
<evidence type="ECO:0000256" key="2">
    <source>
        <dbReference type="ARBA" id="ARBA00037999"/>
    </source>
</evidence>
<evidence type="ECO:0000313" key="7">
    <source>
        <dbReference type="Proteomes" id="UP000030185"/>
    </source>
</evidence>
<dbReference type="InterPro" id="IPR015421">
    <property type="entry name" value="PyrdxlP-dep_Trfase_major"/>
</dbReference>
<dbReference type="InterPro" id="IPR015422">
    <property type="entry name" value="PyrdxlP-dep_Trfase_small"/>
</dbReference>
<dbReference type="CDD" id="cd00616">
    <property type="entry name" value="AHBA_syn"/>
    <property type="match status" value="1"/>
</dbReference>
<proteinExistence type="inferred from homology"/>
<comment type="similarity">
    <text evidence="2 5">Belongs to the DegT/DnrJ/EryC1 family.</text>
</comment>
<dbReference type="GO" id="GO:0008483">
    <property type="term" value="F:transaminase activity"/>
    <property type="evidence" value="ECO:0007669"/>
    <property type="project" value="UniProtKB-KW"/>
</dbReference>
<dbReference type="AlphaFoldDB" id="A0A098LIA0"/>
<keyword evidence="1 4" id="KW-0663">Pyridoxal phosphate</keyword>
<feature type="active site" description="Proton acceptor" evidence="3">
    <location>
        <position position="184"/>
    </location>
</feature>
<evidence type="ECO:0000256" key="5">
    <source>
        <dbReference type="RuleBase" id="RU004508"/>
    </source>
</evidence>
<evidence type="ECO:0000256" key="1">
    <source>
        <dbReference type="ARBA" id="ARBA00022898"/>
    </source>
</evidence>